<comment type="caution">
    <text evidence="2">The sequence shown here is derived from an EMBL/GenBank/DDBJ whole genome shotgun (WGS) entry which is preliminary data.</text>
</comment>
<sequence length="428" mass="46214">MDHDPVVGLEQIDGEWGMLGMPVGGWMGGKRLILSFDGGFGEGGLSVVSSGLLDRGTSRPSPSASASFWWPRNASHLSLPPFRGLFTSASTAECFSTLESVALSSQCGRLTVAAAAPASATAPLPSSTQHAGRQRLSSGSDKTRAWGVLRRLGTWKPQEGPEEALGRVIAITDKNRLDWRARGDEPTEWIQAWALMVSTERWVCPRSTGLTTGLPAEANIVWFSCQTPNLGPKVFLDVFDRKYQGTLPARVSESSLTTPAKAPAGHRRIKPRRIAWSAGHLHNSESPRAQEASAERNVPDEARSRDAPEDEKRPKEAFGRQTWTRAAGKPGDMSRIRRVPPSGAGRDRIPTDKLSPTSRLGFKAVDPAAAMWQLTCVPLSISSSGWVLLEGVLLEDRATASLATPGIKHKWLPPLGALAWTIPSDKGR</sequence>
<dbReference type="Proteomes" id="UP001243330">
    <property type="component" value="Unassembled WGS sequence"/>
</dbReference>
<feature type="compositionally biased region" description="Basic and acidic residues" evidence="1">
    <location>
        <begin position="293"/>
        <end position="318"/>
    </location>
</feature>
<accession>A0AAD9E7Q0</accession>
<feature type="region of interest" description="Disordered" evidence="1">
    <location>
        <begin position="252"/>
        <end position="271"/>
    </location>
</feature>
<feature type="region of interest" description="Disordered" evidence="1">
    <location>
        <begin position="281"/>
        <end position="355"/>
    </location>
</feature>
<evidence type="ECO:0000256" key="1">
    <source>
        <dbReference type="SAM" id="MobiDB-lite"/>
    </source>
</evidence>
<reference evidence="2" key="1">
    <citation type="submission" date="2023-01" db="EMBL/GenBank/DDBJ databases">
        <title>Colletotrichum chrysophilum M932 genome sequence.</title>
        <authorList>
            <person name="Baroncelli R."/>
        </authorList>
    </citation>
    <scope>NUCLEOTIDE SEQUENCE</scope>
    <source>
        <strain evidence="2">M932</strain>
    </source>
</reference>
<organism evidence="2 3">
    <name type="scientific">Colletotrichum chrysophilum</name>
    <dbReference type="NCBI Taxonomy" id="1836956"/>
    <lineage>
        <taxon>Eukaryota</taxon>
        <taxon>Fungi</taxon>
        <taxon>Dikarya</taxon>
        <taxon>Ascomycota</taxon>
        <taxon>Pezizomycotina</taxon>
        <taxon>Sordariomycetes</taxon>
        <taxon>Hypocreomycetidae</taxon>
        <taxon>Glomerellales</taxon>
        <taxon>Glomerellaceae</taxon>
        <taxon>Colletotrichum</taxon>
        <taxon>Colletotrichum gloeosporioides species complex</taxon>
    </lineage>
</organism>
<feature type="region of interest" description="Disordered" evidence="1">
    <location>
        <begin position="121"/>
        <end position="140"/>
    </location>
</feature>
<protein>
    <submittedName>
        <fullName evidence="2">Uncharacterized protein</fullName>
    </submittedName>
</protein>
<proteinExistence type="predicted"/>
<name>A0AAD9E7Q0_9PEZI</name>
<keyword evidence="3" id="KW-1185">Reference proteome</keyword>
<feature type="compositionally biased region" description="Polar residues" evidence="1">
    <location>
        <begin position="129"/>
        <end position="140"/>
    </location>
</feature>
<evidence type="ECO:0000313" key="2">
    <source>
        <dbReference type="EMBL" id="KAK1838455.1"/>
    </source>
</evidence>
<dbReference type="EMBL" id="JAQOWY010000826">
    <property type="protein sequence ID" value="KAK1838455.1"/>
    <property type="molecule type" value="Genomic_DNA"/>
</dbReference>
<evidence type="ECO:0000313" key="3">
    <source>
        <dbReference type="Proteomes" id="UP001243330"/>
    </source>
</evidence>
<gene>
    <name evidence="2" type="ORF">CCHR01_18919</name>
</gene>
<dbReference type="AlphaFoldDB" id="A0AAD9E7Q0"/>